<keyword evidence="8" id="KW-0472">Membrane</keyword>
<evidence type="ECO:0000256" key="7">
    <source>
        <dbReference type="ARBA" id="ARBA00022974"/>
    </source>
</evidence>
<keyword evidence="4" id="KW-0336">GPI-anchor</keyword>
<feature type="region of interest" description="Disordered" evidence="12">
    <location>
        <begin position="334"/>
        <end position="389"/>
    </location>
</feature>
<dbReference type="Gene3D" id="2.30.180.10">
    <property type="entry name" value="FAS1 domain"/>
    <property type="match status" value="2"/>
</dbReference>
<keyword evidence="9" id="KW-0325">Glycoprotein</keyword>
<feature type="chain" id="PRO_5019022075" evidence="13">
    <location>
        <begin position="27"/>
        <end position="407"/>
    </location>
</feature>
<keyword evidence="7" id="KW-0654">Proteoglycan</keyword>
<dbReference type="SMART" id="SM00554">
    <property type="entry name" value="FAS1"/>
    <property type="match status" value="1"/>
</dbReference>
<evidence type="ECO:0000256" key="1">
    <source>
        <dbReference type="ARBA" id="ARBA00004609"/>
    </source>
</evidence>
<evidence type="ECO:0000313" key="16">
    <source>
        <dbReference type="Proteomes" id="UP000288805"/>
    </source>
</evidence>
<dbReference type="InterPro" id="IPR000782">
    <property type="entry name" value="FAS1_domain"/>
</dbReference>
<keyword evidence="6" id="KW-0677">Repeat</keyword>
<feature type="compositionally biased region" description="Acidic residues" evidence="12">
    <location>
        <begin position="358"/>
        <end position="382"/>
    </location>
</feature>
<feature type="domain" description="FAS1" evidence="14">
    <location>
        <begin position="185"/>
        <end position="324"/>
    </location>
</feature>
<dbReference type="PROSITE" id="PS50213">
    <property type="entry name" value="FAS1"/>
    <property type="match status" value="2"/>
</dbReference>
<accession>A0A438DQ95</accession>
<keyword evidence="10" id="KW-0449">Lipoprotein</keyword>
<evidence type="ECO:0000256" key="3">
    <source>
        <dbReference type="ARBA" id="ARBA00022475"/>
    </source>
</evidence>
<dbReference type="PANTHER" id="PTHR32382:SF4">
    <property type="entry name" value="FASCICLIN-LIKE ARABINOGALACTAN PROTEIN 1"/>
    <property type="match status" value="1"/>
</dbReference>
<evidence type="ECO:0000256" key="2">
    <source>
        <dbReference type="ARBA" id="ARBA00007843"/>
    </source>
</evidence>
<dbReference type="FunFam" id="2.30.180.10:FF:000008">
    <property type="entry name" value="Fasciclin-like arabinogalactan protein 10"/>
    <property type="match status" value="1"/>
</dbReference>
<comment type="similarity">
    <text evidence="2">Belongs to the fasciclin-like AGP family.</text>
</comment>
<evidence type="ECO:0000256" key="5">
    <source>
        <dbReference type="ARBA" id="ARBA00022729"/>
    </source>
</evidence>
<dbReference type="Proteomes" id="UP000288805">
    <property type="component" value="Unassembled WGS sequence"/>
</dbReference>
<evidence type="ECO:0000256" key="11">
    <source>
        <dbReference type="ARBA" id="ARBA00024686"/>
    </source>
</evidence>
<sequence length="407" mass="43738">MQHAPVFTRLLTLSVCLLFLSCTTHAHNITHILAKYPEFSTFSHYLTVTHLAGEINRRQTITVLAVSNAGMADLLSKHLSVYVIKNVLSLHVLVDYFGARKLHQITDGTASSATLFQSTGSAPGTAGFVNITDLKHGKVGFGAQDSGHLNAYFVKSVVEIPYNISVLEISQILTSAVAEAPAEAPSLNLTIMLSKQGCKAFGDLLEASGAIKTFEENADGGLTVFCPSDDVIKGFMPKYKNLTAAGKVSLLLYHGIPIYQSMQMLKSSNGLTNTLATDGAKKYDFTVQTEGEDITLETKVVTARVTGTVLDQEPVVLYKINKVLLPRELFKGTVEDDEAESPKAASPKSSKKSKDDTADSPDADSPESDDSEDSTADQDDENSGGRFDGGRWASVLLTVFAGAFVLF</sequence>
<name>A0A438DQ95_VITVI</name>
<proteinExistence type="inferred from homology"/>
<reference evidence="15 16" key="1">
    <citation type="journal article" date="2018" name="PLoS Genet.">
        <title>Population sequencing reveals clonal diversity and ancestral inbreeding in the grapevine cultivar Chardonnay.</title>
        <authorList>
            <person name="Roach M.J."/>
            <person name="Johnson D.L."/>
            <person name="Bohlmann J."/>
            <person name="van Vuuren H.J."/>
            <person name="Jones S.J."/>
            <person name="Pretorius I.S."/>
            <person name="Schmidt S.A."/>
            <person name="Borneman A.R."/>
        </authorList>
    </citation>
    <scope>NUCLEOTIDE SEQUENCE [LARGE SCALE GENOMIC DNA]</scope>
    <source>
        <strain evidence="16">cv. Chardonnay</strain>
        <tissue evidence="15">Leaf</tissue>
    </source>
</reference>
<dbReference type="InterPro" id="IPR036378">
    <property type="entry name" value="FAS1_dom_sf"/>
</dbReference>
<evidence type="ECO:0000256" key="8">
    <source>
        <dbReference type="ARBA" id="ARBA00023136"/>
    </source>
</evidence>
<dbReference type="GO" id="GO:0005886">
    <property type="term" value="C:plasma membrane"/>
    <property type="evidence" value="ECO:0007669"/>
    <property type="project" value="UniProtKB-SubCell"/>
</dbReference>
<feature type="signal peptide" evidence="13">
    <location>
        <begin position="1"/>
        <end position="26"/>
    </location>
</feature>
<keyword evidence="5 13" id="KW-0732">Signal</keyword>
<gene>
    <name evidence="15" type="primary">FLA2_3</name>
    <name evidence="15" type="ORF">CK203_074013</name>
</gene>
<comment type="caution">
    <text evidence="15">The sequence shown here is derived from an EMBL/GenBank/DDBJ whole genome shotgun (WGS) entry which is preliminary data.</text>
</comment>
<dbReference type="EMBL" id="QGNW01001534">
    <property type="protein sequence ID" value="RVW37613.1"/>
    <property type="molecule type" value="Genomic_DNA"/>
</dbReference>
<dbReference type="InterPro" id="IPR033254">
    <property type="entry name" value="Plant_FLA"/>
</dbReference>
<evidence type="ECO:0000256" key="13">
    <source>
        <dbReference type="SAM" id="SignalP"/>
    </source>
</evidence>
<organism evidence="15 16">
    <name type="scientific">Vitis vinifera</name>
    <name type="common">Grape</name>
    <dbReference type="NCBI Taxonomy" id="29760"/>
    <lineage>
        <taxon>Eukaryota</taxon>
        <taxon>Viridiplantae</taxon>
        <taxon>Streptophyta</taxon>
        <taxon>Embryophyta</taxon>
        <taxon>Tracheophyta</taxon>
        <taxon>Spermatophyta</taxon>
        <taxon>Magnoliopsida</taxon>
        <taxon>eudicotyledons</taxon>
        <taxon>Gunneridae</taxon>
        <taxon>Pentapetalae</taxon>
        <taxon>rosids</taxon>
        <taxon>Vitales</taxon>
        <taxon>Vitaceae</taxon>
        <taxon>Viteae</taxon>
        <taxon>Vitis</taxon>
    </lineage>
</organism>
<dbReference type="SUPFAM" id="SSF82153">
    <property type="entry name" value="FAS1 domain"/>
    <property type="match status" value="2"/>
</dbReference>
<evidence type="ECO:0000259" key="14">
    <source>
        <dbReference type="PROSITE" id="PS50213"/>
    </source>
</evidence>
<comment type="subcellular location">
    <subcellularLocation>
        <location evidence="1">Cell membrane</location>
        <topology evidence="1">Lipid-anchor</topology>
        <topology evidence="1">GPI-anchor</topology>
    </subcellularLocation>
</comment>
<comment type="function">
    <text evidence="11">May be a cell surface adhesion protein.</text>
</comment>
<evidence type="ECO:0000313" key="15">
    <source>
        <dbReference type="EMBL" id="RVW37613.1"/>
    </source>
</evidence>
<dbReference type="FunFam" id="2.30.180.10:FF:000010">
    <property type="entry name" value="Fasciclin-like arabinogalactan protein 2"/>
    <property type="match status" value="1"/>
</dbReference>
<dbReference type="Pfam" id="PF02469">
    <property type="entry name" value="Fasciclin"/>
    <property type="match status" value="1"/>
</dbReference>
<keyword evidence="3" id="KW-1003">Cell membrane</keyword>
<evidence type="ECO:0000256" key="4">
    <source>
        <dbReference type="ARBA" id="ARBA00022622"/>
    </source>
</evidence>
<dbReference type="AlphaFoldDB" id="A0A438DQ95"/>
<evidence type="ECO:0000256" key="6">
    <source>
        <dbReference type="ARBA" id="ARBA00022737"/>
    </source>
</evidence>
<dbReference type="PANTHER" id="PTHR32382">
    <property type="entry name" value="FASCICLIN-LIKE ARABINOGALACTAN PROTEIN"/>
    <property type="match status" value="1"/>
</dbReference>
<dbReference type="GO" id="GO:0098552">
    <property type="term" value="C:side of membrane"/>
    <property type="evidence" value="ECO:0007669"/>
    <property type="project" value="UniProtKB-KW"/>
</dbReference>
<protein>
    <submittedName>
        <fullName evidence="15">Fasciclin-like arabinogalactan protein 2</fullName>
    </submittedName>
</protein>
<feature type="domain" description="FAS1" evidence="14">
    <location>
        <begin position="26"/>
        <end position="173"/>
    </location>
</feature>
<evidence type="ECO:0000256" key="10">
    <source>
        <dbReference type="ARBA" id="ARBA00023288"/>
    </source>
</evidence>
<evidence type="ECO:0000256" key="12">
    <source>
        <dbReference type="SAM" id="MobiDB-lite"/>
    </source>
</evidence>
<evidence type="ECO:0000256" key="9">
    <source>
        <dbReference type="ARBA" id="ARBA00023180"/>
    </source>
</evidence>